<dbReference type="HOGENOM" id="CLU_114099_1_0_6"/>
<dbReference type="EMBL" id="HG322950">
    <property type="protein sequence ID" value="CDF81899.1"/>
    <property type="molecule type" value="Genomic_DNA"/>
</dbReference>
<dbReference type="Pfam" id="PF02498">
    <property type="entry name" value="Bro-N"/>
    <property type="match status" value="1"/>
</dbReference>
<protein>
    <recommendedName>
        <fullName evidence="1">Bro-N domain-containing protein</fullName>
    </recommendedName>
</protein>
<organism evidence="2 3">
    <name type="scientific">Pseudomonas knackmussii (strain DSM 6978 / CCUG 54928 / LMG 23759 / B13)</name>
    <dbReference type="NCBI Taxonomy" id="1301098"/>
    <lineage>
        <taxon>Bacteria</taxon>
        <taxon>Pseudomonadati</taxon>
        <taxon>Pseudomonadota</taxon>
        <taxon>Gammaproteobacteria</taxon>
        <taxon>Pseudomonadales</taxon>
        <taxon>Pseudomonadaceae</taxon>
        <taxon>Pseudomonas</taxon>
    </lineage>
</organism>
<evidence type="ECO:0000313" key="3">
    <source>
        <dbReference type="Proteomes" id="UP000025241"/>
    </source>
</evidence>
<keyword evidence="3" id="KW-1185">Reference proteome</keyword>
<dbReference type="PATRIC" id="fig|1301098.3.peg.536"/>
<name>A0A024HBD8_PSEKB</name>
<dbReference type="OrthoDB" id="6982796at2"/>
<evidence type="ECO:0000313" key="2">
    <source>
        <dbReference type="EMBL" id="CDF81899.1"/>
    </source>
</evidence>
<accession>A0A024HBD8</accession>
<reference evidence="2 3" key="2">
    <citation type="submission" date="2014-05" db="EMBL/GenBank/DDBJ databases">
        <title>Genome sequence of the 3-chlorobenzoate degrading bacterium Pseudomonas knackmussii B13 shows multiple evidence for horizontal gene transfer.</title>
        <authorList>
            <person name="Miyazaki R."/>
            <person name="Bertelli C."/>
            <person name="Falquet L."/>
            <person name="Robinson-Rechavi M."/>
            <person name="Gharib W."/>
            <person name="Roy S."/>
            <person name="Van der Meer J.R."/>
        </authorList>
    </citation>
    <scope>NUCLEOTIDE SEQUENCE [LARGE SCALE GENOMIC DNA]</scope>
    <source>
        <strain evidence="2 3">B13</strain>
    </source>
</reference>
<dbReference type="eggNOG" id="COG3617">
    <property type="taxonomic scope" value="Bacteria"/>
</dbReference>
<feature type="domain" description="Bro-N" evidence="1">
    <location>
        <begin position="10"/>
        <end position="117"/>
    </location>
</feature>
<proteinExistence type="predicted"/>
<dbReference type="SMART" id="SM01040">
    <property type="entry name" value="Bro-N"/>
    <property type="match status" value="1"/>
</dbReference>
<dbReference type="PANTHER" id="PTHR36180:SF2">
    <property type="entry name" value="BRO FAMILY PROTEIN"/>
    <property type="match status" value="1"/>
</dbReference>
<dbReference type="AlphaFoldDB" id="A0A024HBD8"/>
<reference evidence="2 3" key="1">
    <citation type="submission" date="2013-03" db="EMBL/GenBank/DDBJ databases">
        <authorList>
            <person name="Linke B."/>
        </authorList>
    </citation>
    <scope>NUCLEOTIDE SEQUENCE [LARGE SCALE GENOMIC DNA]</scope>
    <source>
        <strain evidence="2 3">B13</strain>
    </source>
</reference>
<dbReference type="PROSITE" id="PS51750">
    <property type="entry name" value="BRO_N"/>
    <property type="match status" value="1"/>
</dbReference>
<dbReference type="RefSeq" id="WP_043248797.1">
    <property type="nucleotide sequence ID" value="NZ_HG322950.1"/>
</dbReference>
<dbReference type="STRING" id="1301098.PKB_0521"/>
<dbReference type="PANTHER" id="PTHR36180">
    <property type="entry name" value="DNA-BINDING PROTEIN-RELATED-RELATED"/>
    <property type="match status" value="1"/>
</dbReference>
<dbReference type="Proteomes" id="UP000025241">
    <property type="component" value="Chromosome I"/>
</dbReference>
<gene>
    <name evidence="2" type="ORF">PKB_0521</name>
</gene>
<dbReference type="InterPro" id="IPR003497">
    <property type="entry name" value="BRO_N_domain"/>
</dbReference>
<dbReference type="KEGG" id="pkc:PKB_0521"/>
<sequence>MSFIPSPSSESVLKPMAFVRNHRQLRAVLIDRQAWFVAADLARLTNSTLNERITNKLDRDQTRKVVLLNGSGQPEKELLISESGVYMLLVVQLYHPENRELRQWLTNEVVPVLRDAELDDPALPRRRLGAVLWRHTTVLEWQGELWGRLTDAVGVIESELFRNGA</sequence>
<evidence type="ECO:0000259" key="1">
    <source>
        <dbReference type="PROSITE" id="PS51750"/>
    </source>
</evidence>